<dbReference type="AlphaFoldDB" id="A0AA86R7S0"/>
<dbReference type="Pfam" id="PF01302">
    <property type="entry name" value="CAP_GLY"/>
    <property type="match status" value="1"/>
</dbReference>
<evidence type="ECO:0000313" key="2">
    <source>
        <dbReference type="EMBL" id="CAI9971047.1"/>
    </source>
</evidence>
<feature type="domain" description="CAP-Gly" evidence="1">
    <location>
        <begin position="27"/>
        <end position="61"/>
    </location>
</feature>
<dbReference type="EMBL" id="CAXDID020000370">
    <property type="protein sequence ID" value="CAL6083173.1"/>
    <property type="molecule type" value="Genomic_DNA"/>
</dbReference>
<dbReference type="SUPFAM" id="SSF52058">
    <property type="entry name" value="L domain-like"/>
    <property type="match status" value="1"/>
</dbReference>
<protein>
    <submittedName>
        <fullName evidence="2">Tubulin specific chaperone E</fullName>
    </submittedName>
    <submittedName>
        <fullName evidence="3">Tubulin_specific chaperone E</fullName>
    </submittedName>
</protein>
<name>A0AA86R7S0_9EUKA</name>
<dbReference type="InterPro" id="IPR032675">
    <property type="entry name" value="LRR_dom_sf"/>
</dbReference>
<gene>
    <name evidence="2" type="ORF">HINF_LOCUS58692</name>
    <name evidence="3" type="ORF">HINF_LOCUS61596</name>
</gene>
<dbReference type="SMART" id="SM01052">
    <property type="entry name" value="CAP_GLY"/>
    <property type="match status" value="1"/>
</dbReference>
<proteinExistence type="predicted"/>
<evidence type="ECO:0000313" key="3">
    <source>
        <dbReference type="EMBL" id="CAL6083173.1"/>
    </source>
</evidence>
<comment type="caution">
    <text evidence="2">The sequence shown here is derived from an EMBL/GenBank/DDBJ whole genome shotgun (WGS) entry which is preliminary data.</text>
</comment>
<evidence type="ECO:0000259" key="1">
    <source>
        <dbReference type="PROSITE" id="PS50245"/>
    </source>
</evidence>
<dbReference type="EMBL" id="CATOUU010001088">
    <property type="protein sequence ID" value="CAI9971047.1"/>
    <property type="molecule type" value="Genomic_DNA"/>
</dbReference>
<dbReference type="Gene3D" id="2.30.30.190">
    <property type="entry name" value="CAP Gly-rich-like domain"/>
    <property type="match status" value="1"/>
</dbReference>
<reference evidence="2" key="1">
    <citation type="submission" date="2023-06" db="EMBL/GenBank/DDBJ databases">
        <authorList>
            <person name="Kurt Z."/>
        </authorList>
    </citation>
    <scope>NUCLEOTIDE SEQUENCE</scope>
</reference>
<reference evidence="3 4" key="2">
    <citation type="submission" date="2024-07" db="EMBL/GenBank/DDBJ databases">
        <authorList>
            <person name="Akdeniz Z."/>
        </authorList>
    </citation>
    <scope>NUCLEOTIDE SEQUENCE [LARGE SCALE GENOMIC DNA]</scope>
</reference>
<dbReference type="InterPro" id="IPR036859">
    <property type="entry name" value="CAP-Gly_dom_sf"/>
</dbReference>
<dbReference type="SUPFAM" id="SSF74924">
    <property type="entry name" value="Cap-Gly domain"/>
    <property type="match status" value="1"/>
</dbReference>
<keyword evidence="4" id="KW-1185">Reference proteome</keyword>
<dbReference type="PROSITE" id="PS50245">
    <property type="entry name" value="CAP_GLY_2"/>
    <property type="match status" value="1"/>
</dbReference>
<dbReference type="Proteomes" id="UP001642409">
    <property type="component" value="Unassembled WGS sequence"/>
</dbReference>
<dbReference type="Gene3D" id="3.80.10.10">
    <property type="entry name" value="Ribonuclease Inhibitor"/>
    <property type="match status" value="1"/>
</dbReference>
<dbReference type="InterPro" id="IPR000938">
    <property type="entry name" value="CAP-Gly_domain"/>
</dbReference>
<evidence type="ECO:0000313" key="4">
    <source>
        <dbReference type="Proteomes" id="UP001642409"/>
    </source>
</evidence>
<accession>A0AA86R7S0</accession>
<organism evidence="2">
    <name type="scientific">Hexamita inflata</name>
    <dbReference type="NCBI Taxonomy" id="28002"/>
    <lineage>
        <taxon>Eukaryota</taxon>
        <taxon>Metamonada</taxon>
        <taxon>Diplomonadida</taxon>
        <taxon>Hexamitidae</taxon>
        <taxon>Hexamitinae</taxon>
        <taxon>Hexamita</taxon>
    </lineage>
</organism>
<sequence>MNSRVRHSDTRQKATVKFIGPINNQEFYGICYDDPSVGKYDGTYENVRYFTCEPKQGAFVKSKKLITGIELYQLIEQKYLLDRNAQKIMKLSDGQLTKDLEFCGMEMVDHWHKQIQFMPCIGFEDSDVAYVTNFDRVLQLIPGCQSLDLSDSLLSDVNVLRLVSVLPNLTEINLSKNLNMRLSLLSPEVKSELQQVTRQVKLQLNSIQYQDTSDLNVLLELPCFTIVEMNGITLQMSEIKENTHLQSLSVTNSLQFTKVKELEALLKKFPNLTAFQSLDILNENYFTENENIDYVSKLTTLNLQNSGVSFDSLMHLRQLAPNVEYAKIMKIFHSKQSGLQSIFQSDQVIPLMSAIYYQSIKQVNAVEIRKKHLSDYCTFYLRYQYSLEGFQLASNTFFTDLAIKYKMPVKAQQCVGLDPNIKSKLELLEEQKDEQKTISSEIGDKYKQRLLKVVLPTGKELSVLKSTPIWKFQKLLKENGIEGKEMVFEDGRIVDLDNVRFGSLLEEFREYYCSVK</sequence>